<proteinExistence type="inferred from homology"/>
<dbReference type="PROSITE" id="PS50928">
    <property type="entry name" value="ABC_TM1"/>
    <property type="match status" value="1"/>
</dbReference>
<keyword evidence="5 7" id="KW-1133">Transmembrane helix</keyword>
<keyword evidence="10" id="KW-1185">Reference proteome</keyword>
<dbReference type="SUPFAM" id="SSF161098">
    <property type="entry name" value="MetI-like"/>
    <property type="match status" value="1"/>
</dbReference>
<dbReference type="EMBL" id="RKST01000017">
    <property type="protein sequence ID" value="RUM96663.1"/>
    <property type="molecule type" value="Genomic_DNA"/>
</dbReference>
<keyword evidence="3" id="KW-1003">Cell membrane</keyword>
<evidence type="ECO:0000256" key="4">
    <source>
        <dbReference type="ARBA" id="ARBA00022692"/>
    </source>
</evidence>
<dbReference type="GO" id="GO:0005886">
    <property type="term" value="C:plasma membrane"/>
    <property type="evidence" value="ECO:0007669"/>
    <property type="project" value="UniProtKB-SubCell"/>
</dbReference>
<feature type="transmembrane region" description="Helical" evidence="7">
    <location>
        <begin position="176"/>
        <end position="202"/>
    </location>
</feature>
<dbReference type="CDD" id="cd06261">
    <property type="entry name" value="TM_PBP2"/>
    <property type="match status" value="1"/>
</dbReference>
<feature type="transmembrane region" description="Helical" evidence="7">
    <location>
        <begin position="96"/>
        <end position="117"/>
    </location>
</feature>
<feature type="domain" description="ABC transmembrane type-1" evidence="8">
    <location>
        <begin position="92"/>
        <end position="308"/>
    </location>
</feature>
<comment type="subcellular location">
    <subcellularLocation>
        <location evidence="1 7">Cell membrane</location>
        <topology evidence="1 7">Multi-pass membrane protein</topology>
    </subcellularLocation>
</comment>
<dbReference type="PANTHER" id="PTHR43005">
    <property type="entry name" value="BLR7065 PROTEIN"/>
    <property type="match status" value="1"/>
</dbReference>
<gene>
    <name evidence="9" type="ORF">EET67_16905</name>
</gene>
<dbReference type="InterPro" id="IPR035906">
    <property type="entry name" value="MetI-like_sf"/>
</dbReference>
<reference evidence="9 10" key="1">
    <citation type="submission" date="2018-11" db="EMBL/GenBank/DDBJ databases">
        <title>Pseudaminobacter arsenicus sp. nov., an arsenic-resistant bacterium isolated from arsenic-rich aquifers.</title>
        <authorList>
            <person name="Mu Y."/>
        </authorList>
    </citation>
    <scope>NUCLEOTIDE SEQUENCE [LARGE SCALE GENOMIC DNA]</scope>
    <source>
        <strain evidence="9 10">CB3</strain>
    </source>
</reference>
<dbReference type="RefSeq" id="WP_128627717.1">
    <property type="nucleotide sequence ID" value="NZ_RKST01000017.1"/>
</dbReference>
<evidence type="ECO:0000256" key="1">
    <source>
        <dbReference type="ARBA" id="ARBA00004651"/>
    </source>
</evidence>
<evidence type="ECO:0000313" key="9">
    <source>
        <dbReference type="EMBL" id="RUM96663.1"/>
    </source>
</evidence>
<organism evidence="9 10">
    <name type="scientific">Borborobacter arsenicus</name>
    <dbReference type="NCBI Taxonomy" id="1851146"/>
    <lineage>
        <taxon>Bacteria</taxon>
        <taxon>Pseudomonadati</taxon>
        <taxon>Pseudomonadota</taxon>
        <taxon>Alphaproteobacteria</taxon>
        <taxon>Hyphomicrobiales</taxon>
        <taxon>Phyllobacteriaceae</taxon>
        <taxon>Borborobacter</taxon>
    </lineage>
</organism>
<accession>A0A432V378</accession>
<sequence>MATIAGDRQTASRGAIPATRRRSRLMGERLYFQIGLILPSVLVLLLFQVVPIFIGMDASFRRWSLYDPDKTWVGLEHYRYVLSDTNFLFTVLPNTFLLMVASVSLSLALGMAVALLLHRGFAAQRLVQTVVLLPLMIGPVISSTMMRWTFNDQFGVVNAFLGWLGLGQPAWLADRWYAFGVIVFTDVWLWTPWFALLLLAGLKSLPKEPFEAAALDAAGRWRVFTHITVPMLRPVIGVCVVIRAIDCFRTFDQVWLLTGGGPARSTEVFSIYVYMEAFQNLNFARGSAAAVIGTLIIMVAGLALYALINRFMDVSR</sequence>
<dbReference type="Pfam" id="PF00528">
    <property type="entry name" value="BPD_transp_1"/>
    <property type="match status" value="1"/>
</dbReference>
<name>A0A432V378_9HYPH</name>
<feature type="transmembrane region" description="Helical" evidence="7">
    <location>
        <begin position="288"/>
        <end position="308"/>
    </location>
</feature>
<comment type="similarity">
    <text evidence="7">Belongs to the binding-protein-dependent transport system permease family.</text>
</comment>
<evidence type="ECO:0000313" key="10">
    <source>
        <dbReference type="Proteomes" id="UP000281647"/>
    </source>
</evidence>
<evidence type="ECO:0000256" key="7">
    <source>
        <dbReference type="RuleBase" id="RU363032"/>
    </source>
</evidence>
<dbReference type="Gene3D" id="1.10.3720.10">
    <property type="entry name" value="MetI-like"/>
    <property type="match status" value="1"/>
</dbReference>
<dbReference type="PANTHER" id="PTHR43005:SF1">
    <property type="entry name" value="SPERMIDINE_PUTRESCINE TRANSPORT SYSTEM PERMEASE PROTEIN"/>
    <property type="match status" value="1"/>
</dbReference>
<comment type="caution">
    <text evidence="9">The sequence shown here is derived from an EMBL/GenBank/DDBJ whole genome shotgun (WGS) entry which is preliminary data.</text>
</comment>
<dbReference type="AlphaFoldDB" id="A0A432V378"/>
<evidence type="ECO:0000256" key="6">
    <source>
        <dbReference type="ARBA" id="ARBA00023136"/>
    </source>
</evidence>
<keyword evidence="6 7" id="KW-0472">Membrane</keyword>
<feature type="transmembrane region" description="Helical" evidence="7">
    <location>
        <begin position="30"/>
        <end position="54"/>
    </location>
</feature>
<evidence type="ECO:0000259" key="8">
    <source>
        <dbReference type="PROSITE" id="PS50928"/>
    </source>
</evidence>
<feature type="transmembrane region" description="Helical" evidence="7">
    <location>
        <begin position="223"/>
        <end position="245"/>
    </location>
</feature>
<protein>
    <submittedName>
        <fullName evidence="9">Sugar ABC transporter permease</fullName>
    </submittedName>
</protein>
<evidence type="ECO:0000256" key="3">
    <source>
        <dbReference type="ARBA" id="ARBA00022475"/>
    </source>
</evidence>
<dbReference type="OrthoDB" id="9785347at2"/>
<keyword evidence="4 7" id="KW-0812">Transmembrane</keyword>
<dbReference type="GO" id="GO:0055085">
    <property type="term" value="P:transmembrane transport"/>
    <property type="evidence" value="ECO:0007669"/>
    <property type="project" value="InterPro"/>
</dbReference>
<evidence type="ECO:0000256" key="5">
    <source>
        <dbReference type="ARBA" id="ARBA00022989"/>
    </source>
</evidence>
<dbReference type="InterPro" id="IPR000515">
    <property type="entry name" value="MetI-like"/>
</dbReference>
<evidence type="ECO:0000256" key="2">
    <source>
        <dbReference type="ARBA" id="ARBA00022448"/>
    </source>
</evidence>
<keyword evidence="2 7" id="KW-0813">Transport</keyword>
<dbReference type="Proteomes" id="UP000281647">
    <property type="component" value="Unassembled WGS sequence"/>
</dbReference>
<feature type="transmembrane region" description="Helical" evidence="7">
    <location>
        <begin position="129"/>
        <end position="150"/>
    </location>
</feature>